<accession>A0AAE0NFV2</accession>
<dbReference type="GO" id="GO:0016747">
    <property type="term" value="F:acyltransferase activity, transferring groups other than amino-acyl groups"/>
    <property type="evidence" value="ECO:0007669"/>
    <property type="project" value="TreeGrafter"/>
</dbReference>
<dbReference type="InterPro" id="IPR054710">
    <property type="entry name" value="Tri101-like_N"/>
</dbReference>
<dbReference type="PANTHER" id="PTHR31642:SF310">
    <property type="entry name" value="FATTY ALCOHOL:CAFFEOYL-COA ACYLTRANSFERASE"/>
    <property type="match status" value="1"/>
</dbReference>
<proteinExistence type="predicted"/>
<dbReference type="PANTHER" id="PTHR31642">
    <property type="entry name" value="TRICHOTHECENE 3-O-ACETYLTRANSFERASE"/>
    <property type="match status" value="1"/>
</dbReference>
<dbReference type="Pfam" id="PF22664">
    <property type="entry name" value="TRI-like_N"/>
    <property type="match status" value="1"/>
</dbReference>
<evidence type="ECO:0000256" key="1">
    <source>
        <dbReference type="ARBA" id="ARBA00022679"/>
    </source>
</evidence>
<reference evidence="4" key="1">
    <citation type="journal article" date="2023" name="Mol. Phylogenet. Evol.">
        <title>Genome-scale phylogeny and comparative genomics of the fungal order Sordariales.</title>
        <authorList>
            <person name="Hensen N."/>
            <person name="Bonometti L."/>
            <person name="Westerberg I."/>
            <person name="Brannstrom I.O."/>
            <person name="Guillou S."/>
            <person name="Cros-Aarteil S."/>
            <person name="Calhoun S."/>
            <person name="Haridas S."/>
            <person name="Kuo A."/>
            <person name="Mondo S."/>
            <person name="Pangilinan J."/>
            <person name="Riley R."/>
            <person name="LaButti K."/>
            <person name="Andreopoulos B."/>
            <person name="Lipzen A."/>
            <person name="Chen C."/>
            <person name="Yan M."/>
            <person name="Daum C."/>
            <person name="Ng V."/>
            <person name="Clum A."/>
            <person name="Steindorff A."/>
            <person name="Ohm R.A."/>
            <person name="Martin F."/>
            <person name="Silar P."/>
            <person name="Natvig D.O."/>
            <person name="Lalanne C."/>
            <person name="Gautier V."/>
            <person name="Ament-Velasquez S.L."/>
            <person name="Kruys A."/>
            <person name="Hutchinson M.I."/>
            <person name="Powell A.J."/>
            <person name="Barry K."/>
            <person name="Miller A.N."/>
            <person name="Grigoriev I.V."/>
            <person name="Debuchy R."/>
            <person name="Gladieux P."/>
            <person name="Hiltunen Thoren M."/>
            <person name="Johannesson H."/>
        </authorList>
    </citation>
    <scope>NUCLEOTIDE SEQUENCE</scope>
    <source>
        <strain evidence="4">CBS 958.72</strain>
    </source>
</reference>
<sequence>MAVKDIPETHIKLTPFDHCVPRAYYYGCVYLPLKTGVSYGKAFDLFHEGLRQLFVQIPWLNGDVHLQQPTTAGWRPGQLEIRYRPLAPTDPLPPQLRYNELDTDLDFASLRELGFAPDAFRDDDIMPPTGFFADPKVASGPVFAAQANFVDGGCLLVSALHHSASDTVGYYHIVRMWAAQCAALQEGGGPPEAFAAGSDSHALLHEIWTRETPGLTAEDVNPETWRLVGLDPKDMRVLKQGEAPPNEDGGSVWATETGATGPPKLPGGRKLKTAVFYLPTARLAALCKAVADELGDSSSVGTNDAVCALIWRCFIRARVATRRARGFSSPEDDSESAITKLNLIYDGRATYSSALPPTYLGNITFNIFSEMPLSQLVGPESSLGPITLLLRKNAGHGDQENLLNLYNLLDHMPSYDELIKKKRRRMPMIDGNNMQVSSLMHIPLDAVCFGDGAVLGNKGCPEASRLLMDASNSFTRTCLVLPRNKNAGVEVLVGLYDEELDSLMADEDFTRYALCLCRPE</sequence>
<gene>
    <name evidence="4" type="ORF">B0T24DRAFT_697436</name>
</gene>
<dbReference type="InterPro" id="IPR050317">
    <property type="entry name" value="Plant_Fungal_Acyltransferase"/>
</dbReference>
<keyword evidence="1" id="KW-0808">Transferase</keyword>
<dbReference type="AlphaFoldDB" id="A0AAE0NFV2"/>
<feature type="domain" description="Trichothecene 3-O-acetyltransferase-like N-terminal" evidence="3">
    <location>
        <begin position="28"/>
        <end position="181"/>
    </location>
</feature>
<feature type="region of interest" description="Disordered" evidence="2">
    <location>
        <begin position="241"/>
        <end position="265"/>
    </location>
</feature>
<evidence type="ECO:0000313" key="4">
    <source>
        <dbReference type="EMBL" id="KAK3380742.1"/>
    </source>
</evidence>
<keyword evidence="5" id="KW-1185">Reference proteome</keyword>
<evidence type="ECO:0000313" key="5">
    <source>
        <dbReference type="Proteomes" id="UP001287356"/>
    </source>
</evidence>
<name>A0AAE0NFV2_9PEZI</name>
<dbReference type="InterPro" id="IPR023213">
    <property type="entry name" value="CAT-like_dom_sf"/>
</dbReference>
<dbReference type="EMBL" id="JAULSN010000002">
    <property type="protein sequence ID" value="KAK3380742.1"/>
    <property type="molecule type" value="Genomic_DNA"/>
</dbReference>
<evidence type="ECO:0000259" key="3">
    <source>
        <dbReference type="Pfam" id="PF22664"/>
    </source>
</evidence>
<comment type="caution">
    <text evidence="4">The sequence shown here is derived from an EMBL/GenBank/DDBJ whole genome shotgun (WGS) entry which is preliminary data.</text>
</comment>
<dbReference type="Gene3D" id="3.30.559.10">
    <property type="entry name" value="Chloramphenicol acetyltransferase-like domain"/>
    <property type="match status" value="2"/>
</dbReference>
<protein>
    <recommendedName>
        <fullName evidence="3">Trichothecene 3-O-acetyltransferase-like N-terminal domain-containing protein</fullName>
    </recommendedName>
</protein>
<reference evidence="4" key="2">
    <citation type="submission" date="2023-06" db="EMBL/GenBank/DDBJ databases">
        <authorList>
            <consortium name="Lawrence Berkeley National Laboratory"/>
            <person name="Haridas S."/>
            <person name="Hensen N."/>
            <person name="Bonometti L."/>
            <person name="Westerberg I."/>
            <person name="Brannstrom I.O."/>
            <person name="Guillou S."/>
            <person name="Cros-Aarteil S."/>
            <person name="Calhoun S."/>
            <person name="Kuo A."/>
            <person name="Mondo S."/>
            <person name="Pangilinan J."/>
            <person name="Riley R."/>
            <person name="Labutti K."/>
            <person name="Andreopoulos B."/>
            <person name="Lipzen A."/>
            <person name="Chen C."/>
            <person name="Yanf M."/>
            <person name="Daum C."/>
            <person name="Ng V."/>
            <person name="Clum A."/>
            <person name="Steindorff A."/>
            <person name="Ohm R."/>
            <person name="Martin F."/>
            <person name="Silar P."/>
            <person name="Natvig D."/>
            <person name="Lalanne C."/>
            <person name="Gautier V."/>
            <person name="Ament-Velasquez S.L."/>
            <person name="Kruys A."/>
            <person name="Hutchinson M.I."/>
            <person name="Powell A.J."/>
            <person name="Barry K."/>
            <person name="Miller A.N."/>
            <person name="Grigoriev I.V."/>
            <person name="Debuchy R."/>
            <person name="Gladieux P."/>
            <person name="Thoren M.H."/>
            <person name="Johannesson H."/>
        </authorList>
    </citation>
    <scope>NUCLEOTIDE SEQUENCE</scope>
    <source>
        <strain evidence="4">CBS 958.72</strain>
    </source>
</reference>
<dbReference type="Proteomes" id="UP001287356">
    <property type="component" value="Unassembled WGS sequence"/>
</dbReference>
<evidence type="ECO:0000256" key="2">
    <source>
        <dbReference type="SAM" id="MobiDB-lite"/>
    </source>
</evidence>
<dbReference type="Pfam" id="PF02458">
    <property type="entry name" value="Transferase"/>
    <property type="match status" value="1"/>
</dbReference>
<organism evidence="4 5">
    <name type="scientific">Lasiosphaeria ovina</name>
    <dbReference type="NCBI Taxonomy" id="92902"/>
    <lineage>
        <taxon>Eukaryota</taxon>
        <taxon>Fungi</taxon>
        <taxon>Dikarya</taxon>
        <taxon>Ascomycota</taxon>
        <taxon>Pezizomycotina</taxon>
        <taxon>Sordariomycetes</taxon>
        <taxon>Sordariomycetidae</taxon>
        <taxon>Sordariales</taxon>
        <taxon>Lasiosphaeriaceae</taxon>
        <taxon>Lasiosphaeria</taxon>
    </lineage>
</organism>